<sequence>MPQYTLEFEDDGFGEPKRVEFKAQNPAGALSLLENELALRHAKVWEGDTLIADIMRDRQGIWHIDEHTFG</sequence>
<protein>
    <submittedName>
        <fullName evidence="1">Uncharacterized protein</fullName>
    </submittedName>
</protein>
<dbReference type="EMBL" id="CP081295">
    <property type="protein sequence ID" value="QZD90012.1"/>
    <property type="molecule type" value="Genomic_DNA"/>
</dbReference>
<name>A0ABX8ZLX0_9SPHN</name>
<reference evidence="1 2" key="1">
    <citation type="submission" date="2021-08" db="EMBL/GenBank/DDBJ databases">
        <title>Comparative Genomics Analysis of the Genus Qipengyuania Reveals Extensive Genetic Diversity and Metabolic Versatility, Including the Description of Fifteen Novel Species.</title>
        <authorList>
            <person name="Liu Y."/>
        </authorList>
    </citation>
    <scope>NUCLEOTIDE SEQUENCE [LARGE SCALE GENOMIC DNA]</scope>
    <source>
        <strain evidence="1 2">1NDH13</strain>
    </source>
</reference>
<evidence type="ECO:0000313" key="1">
    <source>
        <dbReference type="EMBL" id="QZD90012.1"/>
    </source>
</evidence>
<organism evidence="1 2">
    <name type="scientific">Qipengyuania aurantiaca</name>
    <dbReference type="NCBI Taxonomy" id="2867233"/>
    <lineage>
        <taxon>Bacteria</taxon>
        <taxon>Pseudomonadati</taxon>
        <taxon>Pseudomonadota</taxon>
        <taxon>Alphaproteobacteria</taxon>
        <taxon>Sphingomonadales</taxon>
        <taxon>Erythrobacteraceae</taxon>
        <taxon>Qipengyuania</taxon>
    </lineage>
</organism>
<dbReference type="RefSeq" id="WP_221425486.1">
    <property type="nucleotide sequence ID" value="NZ_CP081295.1"/>
</dbReference>
<evidence type="ECO:0000313" key="2">
    <source>
        <dbReference type="Proteomes" id="UP000824281"/>
    </source>
</evidence>
<keyword evidence="2" id="KW-1185">Reference proteome</keyword>
<gene>
    <name evidence="1" type="ORF">K3148_00930</name>
</gene>
<accession>A0ABX8ZLX0</accession>
<proteinExistence type="predicted"/>
<dbReference type="Proteomes" id="UP000824281">
    <property type="component" value="Chromosome"/>
</dbReference>